<feature type="region of interest" description="Disordered" evidence="1">
    <location>
        <begin position="17"/>
        <end position="55"/>
    </location>
</feature>
<comment type="caution">
    <text evidence="3">The sequence shown here is derived from an EMBL/GenBank/DDBJ whole genome shotgun (WGS) entry which is preliminary data.</text>
</comment>
<protein>
    <submittedName>
        <fullName evidence="3">Uncharacterized protein</fullName>
    </submittedName>
</protein>
<organism evidence="3 4">
    <name type="scientific">Calidithermus roseus</name>
    <dbReference type="NCBI Taxonomy" id="1644118"/>
    <lineage>
        <taxon>Bacteria</taxon>
        <taxon>Thermotogati</taxon>
        <taxon>Deinococcota</taxon>
        <taxon>Deinococci</taxon>
        <taxon>Thermales</taxon>
        <taxon>Thermaceae</taxon>
        <taxon>Calidithermus</taxon>
    </lineage>
</organism>
<evidence type="ECO:0000256" key="1">
    <source>
        <dbReference type="SAM" id="MobiDB-lite"/>
    </source>
</evidence>
<dbReference type="EMBL" id="QWLA01000062">
    <property type="protein sequence ID" value="RIH84160.1"/>
    <property type="molecule type" value="Genomic_DNA"/>
</dbReference>
<evidence type="ECO:0000313" key="4">
    <source>
        <dbReference type="Proteomes" id="UP000265341"/>
    </source>
</evidence>
<keyword evidence="4" id="KW-1185">Reference proteome</keyword>
<dbReference type="Proteomes" id="UP000265341">
    <property type="component" value="Unassembled WGS sequence"/>
</dbReference>
<name>A0A399EL91_9DEIN</name>
<dbReference type="AlphaFoldDB" id="A0A399EL91"/>
<feature type="chain" id="PRO_5017290476" evidence="2">
    <location>
        <begin position="24"/>
        <end position="211"/>
    </location>
</feature>
<evidence type="ECO:0000256" key="2">
    <source>
        <dbReference type="SAM" id="SignalP"/>
    </source>
</evidence>
<dbReference type="OrthoDB" id="32526at2"/>
<feature type="signal peptide" evidence="2">
    <location>
        <begin position="1"/>
        <end position="23"/>
    </location>
</feature>
<feature type="compositionally biased region" description="Basic and acidic residues" evidence="1">
    <location>
        <begin position="26"/>
        <end position="55"/>
    </location>
</feature>
<evidence type="ECO:0000313" key="3">
    <source>
        <dbReference type="EMBL" id="RIH84160.1"/>
    </source>
</evidence>
<proteinExistence type="predicted"/>
<keyword evidence="2" id="KW-0732">Signal</keyword>
<reference evidence="3 4" key="1">
    <citation type="submission" date="2018-08" db="EMBL/GenBank/DDBJ databases">
        <title>Meiothermus roseus NBRC 110900 genome sequencing project.</title>
        <authorList>
            <person name="Da Costa M.S."/>
            <person name="Albuquerque L."/>
            <person name="Raposo P."/>
            <person name="Froufe H.J.C."/>
            <person name="Barroso C.S."/>
            <person name="Egas C."/>
        </authorList>
    </citation>
    <scope>NUCLEOTIDE SEQUENCE [LARGE SCALE GENOMIC DNA]</scope>
    <source>
        <strain evidence="3 4">NBRC 110900</strain>
    </source>
</reference>
<sequence>MSRRELLRLLALLGLSLGSPGLAEGKGSDRGKDKGKDKDKDDKSPGRPDNRDNRRNYYARVTLNDGAQVYCGGTRVVGDSPWLKLVAPGMWLEAEGSWKDKDFVAAQVKIVSPKVWAYYQGPAAPLGLGQAQRLEVWLQEGESRVLFQRSLNAPPNPVRVVAHYDGNRFLALPPNLIAPQNLRAGWYELSGSWNGQSLTWNSFKPFPDNEG</sequence>
<gene>
    <name evidence="3" type="ORF">Mrose_02747</name>
</gene>
<accession>A0A399EL91</accession>
<dbReference type="RefSeq" id="WP_119279218.1">
    <property type="nucleotide sequence ID" value="NZ_QWLA01000062.1"/>
</dbReference>